<dbReference type="Gene3D" id="2.30.29.30">
    <property type="entry name" value="Pleckstrin-homology domain (PH domain)/Phosphotyrosine-binding domain (PTB)"/>
    <property type="match status" value="1"/>
</dbReference>
<dbReference type="PANTHER" id="PTHR46556:SF1">
    <property type="entry name" value="PLECKSTRIN HOMOLOGY DOMAIN-CONTAINING FAMILY M MEMBER 2"/>
    <property type="match status" value="1"/>
</dbReference>
<evidence type="ECO:0000256" key="3">
    <source>
        <dbReference type="SAM" id="MobiDB-lite"/>
    </source>
</evidence>
<feature type="region of interest" description="Disordered" evidence="3">
    <location>
        <begin position="1258"/>
        <end position="1293"/>
    </location>
</feature>
<dbReference type="Proteomes" id="UP001153620">
    <property type="component" value="Chromosome 2"/>
</dbReference>
<dbReference type="GO" id="GO:0010008">
    <property type="term" value="C:endosome membrane"/>
    <property type="evidence" value="ECO:0007669"/>
    <property type="project" value="TreeGrafter"/>
</dbReference>
<feature type="region of interest" description="Disordered" evidence="3">
    <location>
        <begin position="509"/>
        <end position="551"/>
    </location>
</feature>
<dbReference type="InterPro" id="IPR001849">
    <property type="entry name" value="PH_domain"/>
</dbReference>
<keyword evidence="2" id="KW-0963">Cytoplasm</keyword>
<feature type="region of interest" description="Disordered" evidence="3">
    <location>
        <begin position="634"/>
        <end position="662"/>
    </location>
</feature>
<feature type="domain" description="PH" evidence="4">
    <location>
        <begin position="1080"/>
        <end position="1180"/>
    </location>
</feature>
<evidence type="ECO:0000259" key="4">
    <source>
        <dbReference type="PROSITE" id="PS50003"/>
    </source>
</evidence>
<evidence type="ECO:0000256" key="1">
    <source>
        <dbReference type="ARBA" id="ARBA00004496"/>
    </source>
</evidence>
<dbReference type="SMART" id="SM00233">
    <property type="entry name" value="PH"/>
    <property type="match status" value="1"/>
</dbReference>
<reference evidence="5" key="1">
    <citation type="submission" date="2022-01" db="EMBL/GenBank/DDBJ databases">
        <authorList>
            <person name="King R."/>
        </authorList>
    </citation>
    <scope>NUCLEOTIDE SEQUENCE</scope>
</reference>
<dbReference type="InterPro" id="IPR057288">
    <property type="entry name" value="PH_PLEKHM2"/>
</dbReference>
<gene>
    <name evidence="5" type="ORF">CHIRRI_LOCUS8746</name>
</gene>
<feature type="region of interest" description="Disordered" evidence="3">
    <location>
        <begin position="681"/>
        <end position="704"/>
    </location>
</feature>
<feature type="compositionally biased region" description="Low complexity" evidence="3">
    <location>
        <begin position="311"/>
        <end position="330"/>
    </location>
</feature>
<organism evidence="5 6">
    <name type="scientific">Chironomus riparius</name>
    <dbReference type="NCBI Taxonomy" id="315576"/>
    <lineage>
        <taxon>Eukaryota</taxon>
        <taxon>Metazoa</taxon>
        <taxon>Ecdysozoa</taxon>
        <taxon>Arthropoda</taxon>
        <taxon>Hexapoda</taxon>
        <taxon>Insecta</taxon>
        <taxon>Pterygota</taxon>
        <taxon>Neoptera</taxon>
        <taxon>Endopterygota</taxon>
        <taxon>Diptera</taxon>
        <taxon>Nematocera</taxon>
        <taxon>Chironomoidea</taxon>
        <taxon>Chironomidae</taxon>
        <taxon>Chironominae</taxon>
        <taxon>Chironomus</taxon>
    </lineage>
</organism>
<evidence type="ECO:0000313" key="5">
    <source>
        <dbReference type="EMBL" id="CAG9805879.1"/>
    </source>
</evidence>
<feature type="region of interest" description="Disordered" evidence="3">
    <location>
        <begin position="311"/>
        <end position="338"/>
    </location>
</feature>
<feature type="compositionally biased region" description="Low complexity" evidence="3">
    <location>
        <begin position="650"/>
        <end position="662"/>
    </location>
</feature>
<dbReference type="EMBL" id="OU895878">
    <property type="protein sequence ID" value="CAG9805879.1"/>
    <property type="molecule type" value="Genomic_DNA"/>
</dbReference>
<dbReference type="GO" id="GO:0019894">
    <property type="term" value="F:kinesin binding"/>
    <property type="evidence" value="ECO:0007669"/>
    <property type="project" value="TreeGrafter"/>
</dbReference>
<dbReference type="GO" id="GO:0032880">
    <property type="term" value="P:regulation of protein localization"/>
    <property type="evidence" value="ECO:0007669"/>
    <property type="project" value="TreeGrafter"/>
</dbReference>
<evidence type="ECO:0000313" key="6">
    <source>
        <dbReference type="Proteomes" id="UP001153620"/>
    </source>
</evidence>
<dbReference type="PANTHER" id="PTHR46556">
    <property type="entry name" value="PLECKSTRIN HOMOLOGY DOMAIN-CONTAINING FAMILY M MEMBER 2"/>
    <property type="match status" value="1"/>
</dbReference>
<dbReference type="GO" id="GO:0007030">
    <property type="term" value="P:Golgi organization"/>
    <property type="evidence" value="ECO:0007669"/>
    <property type="project" value="TreeGrafter"/>
</dbReference>
<dbReference type="Pfam" id="PF23142">
    <property type="entry name" value="PH_PLEKHM2"/>
    <property type="match status" value="1"/>
</dbReference>
<feature type="compositionally biased region" description="Low complexity" evidence="3">
    <location>
        <begin position="1258"/>
        <end position="1275"/>
    </location>
</feature>
<dbReference type="SUPFAM" id="SSF50729">
    <property type="entry name" value="PH domain-like"/>
    <property type="match status" value="1"/>
</dbReference>
<proteinExistence type="predicted"/>
<feature type="compositionally biased region" description="Polar residues" evidence="3">
    <location>
        <begin position="517"/>
        <end position="530"/>
    </location>
</feature>
<reference evidence="5" key="2">
    <citation type="submission" date="2022-10" db="EMBL/GenBank/DDBJ databases">
        <authorList>
            <consortium name="ENA_rothamsted_submissions"/>
            <consortium name="culmorum"/>
            <person name="King R."/>
        </authorList>
    </citation>
    <scope>NUCLEOTIDE SEQUENCE</scope>
</reference>
<comment type="subcellular location">
    <subcellularLocation>
        <location evidence="1">Cytoplasm</location>
    </subcellularLocation>
</comment>
<dbReference type="InterPro" id="IPR011993">
    <property type="entry name" value="PH-like_dom_sf"/>
</dbReference>
<dbReference type="OrthoDB" id="9983817at2759"/>
<dbReference type="PROSITE" id="PS50003">
    <property type="entry name" value="PH_DOMAIN"/>
    <property type="match status" value="1"/>
</dbReference>
<evidence type="ECO:0000256" key="2">
    <source>
        <dbReference type="ARBA" id="ARBA00022490"/>
    </source>
</evidence>
<sequence>MCDLENYDYSKVNGKKMLNFPLKTLGTYVNKFIDAIAAPQESTKAINDKDLKQKMTSSLNDDADSPTQDSGVQLLDSETDLNDSMISSAVLDFEPSNDCVKSGSNDFVSIASESSASALPDLLAFATKNTLSKSDIENNNEDNERIVDIACSAQHPDITSSIGDADMISSIHSTFDTENTEIVYRRKIKKQSKSAPKKRVSFHEDILNSTRTDNIHIEHGFITYKGRNVKSTRYSWCSEYNNEELDTYDDRKDQTGHHVYRNACSEVLDYGKTDVQDDDDTENVKYDQSGIFEYPPLNAKRFYRCTCSSSSSIESGSSSENNSNNSSSSNDTKSDEKCNYKQSKSSSCDCIESSQNGIEIGKGTCYFSEPNIQQRSVWNKEKKPKTSCLKKSKGTEIIQENSFESNVKKFNIHQLSSSVIKDNGKMIIGSLKDFLGISLPERGVPEGSEEAPEAQELQSPKKDFSFLHKVGIFKPNPEKVQSLSKSLDGGFVKQNKNFVHNVDEQLRRANEDDLFAPSNSNSRKNSLKTDSSIEEKEAEEDLTSSCGNNPQRNKYIINCESTVFEHTGTVEIPHVRKSSQDSSSSTILSSSPLNYNPFKAKISNILNSIAGNAPTKLDNDRGIIDVEKEAYHEQDIDEIDEDENKKSKNNMESSITSISSDKNSSIISDISSNTSASLPQNYDIKMTSKKTSRHISSPLRKVDASRERINQARMSPDLFNRDFFGSNLQSVKNPNKILSDEFDDILTVTTDNTDKSLDCGNDIVIVDYSDVKNDIESNPNASNYYLKLPSIMTSSTTSTSSKTSLINRFLRNVTQKKILEASIKRNSFFQAKLKNETKLFGGNLYVKGVKPRNESVIKDLNDEIDMEVEMGCNSLEYEEEQSCSGSKSNRSSVCSNNEDLSYESGIGEIRIELFNKKNLKIFRDKSEVLMKAFKLYTGYSNEGYMCAVVVFLTDKTIYVVELIRNELCNKFVLPYAELDVILMGPMGNTVLLSNTARDMQQVLLTCGPYPAEKLISSLEMCARRGGFYLPAVGQLTLDHFAPLQSFVCNNSSVSKSDIWQYYSIVNIPASILGVEDEPLGPTLQGFFMHRNLSHAGVVQKWSAGYFMLKAGVLYLFNDSTQRIPSWAVSLPNECQGARRCMTSNRPHCFEILLRSGSLQLAAPDEYVCSDWLQSVVHAASRFFDINEKPKILGCTLIMTENHLITLREDFSSPLRRVTLQQPVILSPHHSFFTKENSAPNLTRKLSSSTILDTSSEVSSIRSSASTPSRSCRSNSTMCSTPTKLSKKSNYDESQSHTNMTSFYGKNSGIEVLTCASIEELISIKVAQDEESWWCILEFLCQEVRENFDDLVLFFSTSSEMQRFLSALENLWHSKMDDAFPISIATENDCPQQKHCEKLFVELSHSWDPLLSAVLNISK</sequence>
<dbReference type="InterPro" id="IPR053015">
    <property type="entry name" value="PH_domain-containing_M2"/>
</dbReference>
<keyword evidence="6" id="KW-1185">Reference proteome</keyword>
<protein>
    <recommendedName>
        <fullName evidence="4">PH domain-containing protein</fullName>
    </recommendedName>
</protein>
<accession>A0A9N9S0C9</accession>
<dbReference type="Pfam" id="PF00169">
    <property type="entry name" value="PH"/>
    <property type="match status" value="1"/>
</dbReference>
<dbReference type="GO" id="GO:0032418">
    <property type="term" value="P:lysosome localization"/>
    <property type="evidence" value="ECO:0007669"/>
    <property type="project" value="TreeGrafter"/>
</dbReference>
<name>A0A9N9S0C9_9DIPT</name>